<organism evidence="7 8">
    <name type="scientific">Cycloclasticus zancles 78-ME</name>
    <dbReference type="NCBI Taxonomy" id="1198232"/>
    <lineage>
        <taxon>Bacteria</taxon>
        <taxon>Pseudomonadati</taxon>
        <taxon>Pseudomonadota</taxon>
        <taxon>Gammaproteobacteria</taxon>
        <taxon>Thiotrichales</taxon>
        <taxon>Piscirickettsiaceae</taxon>
        <taxon>Cycloclasticus</taxon>
    </lineage>
</organism>
<dbReference type="SUPFAM" id="SSF52540">
    <property type="entry name" value="P-loop containing nucleoside triphosphate hydrolases"/>
    <property type="match status" value="1"/>
</dbReference>
<reference evidence="7 8" key="1">
    <citation type="submission" date="2013-05" db="EMBL/GenBank/DDBJ databases">
        <title>Between feast and famine: a lifestyle of most important marine PAH-degrading bacterium Cycloclasticus sp. 7ME.</title>
        <authorList>
            <person name="Yakimov M.M."/>
            <person name="Messina E."/>
            <person name="Genovese M."/>
            <person name="Denaro R."/>
            <person name="Crisafi F."/>
            <person name="Russo D."/>
            <person name="Cappello S."/>
            <person name="Santisi S."/>
            <person name="Smedile F."/>
            <person name="Golyshina O.V."/>
            <person name="Tran H."/>
            <person name="Pieper D.H."/>
            <person name="Golyshin P.N."/>
            <person name="Giuliano L."/>
        </authorList>
    </citation>
    <scope>NUCLEOTIDE SEQUENCE [LARGE SCALE GENOMIC DNA]</scope>
    <source>
        <strain evidence="7 8">78-ME</strain>
    </source>
</reference>
<dbReference type="SUPFAM" id="SSF46689">
    <property type="entry name" value="Homeodomain-like"/>
    <property type="match status" value="1"/>
</dbReference>
<gene>
    <name evidence="7" type="ORF">CYCME_2127</name>
</gene>
<protein>
    <submittedName>
        <fullName evidence="7">Sigma-54-dependent Fis family transcriptional regulator</fullName>
    </submittedName>
</protein>
<dbReference type="PATRIC" id="fig|1198232.3.peg.2096"/>
<evidence type="ECO:0000256" key="1">
    <source>
        <dbReference type="ARBA" id="ARBA00022741"/>
    </source>
</evidence>
<evidence type="ECO:0000313" key="7">
    <source>
        <dbReference type="EMBL" id="AGS40441.1"/>
    </source>
</evidence>
<dbReference type="InterPro" id="IPR025944">
    <property type="entry name" value="Sigma_54_int_dom_CS"/>
</dbReference>
<keyword evidence="2" id="KW-0067">ATP-binding</keyword>
<evidence type="ECO:0000256" key="3">
    <source>
        <dbReference type="ARBA" id="ARBA00023015"/>
    </source>
</evidence>
<dbReference type="GO" id="GO:0006355">
    <property type="term" value="P:regulation of DNA-templated transcription"/>
    <property type="evidence" value="ECO:0007669"/>
    <property type="project" value="InterPro"/>
</dbReference>
<evidence type="ECO:0000313" key="8">
    <source>
        <dbReference type="Proteomes" id="UP000015380"/>
    </source>
</evidence>
<proteinExistence type="predicted"/>
<evidence type="ECO:0000259" key="6">
    <source>
        <dbReference type="PROSITE" id="PS50045"/>
    </source>
</evidence>
<sequence length="563" mass="63388">MVHVKDDRLMPSDDLKDRIRFSFESGHIWLGEQRMLLMHSAASGSMRKELVETLGVEHAKGIMMRTGFQAGVADARLAKKLRPEASELDQFMVGPELHQLEGLVSVKVNQIEIDVLKKRFYMELVWKDSYESEAHKKAYGIATDPVCWMEVGYASGYSSEFTGQSILFVEQACNGCGADDCVVIGKPVDEWENSEEWTKYYESESIVDKILNLRDEVVNLRSSIKNINNEQQDIVGESKSFHSALALLQKATQGPVTVLLLGETGVGKELFARSLHRKSARSEKNFIAINCAAIPEDLLESELFGVEKGAYTGAHESRKGRFERADGGTLFLDEIGDLTYSAQAKLLRVLQEGELERIGGTKVISVDVRVVAATHTNLMDKVEAGDFRRDLFYRLNVYPIVIPPLRERRGDIAMLVENFVDQYKVKYEKDIKGVTEHALLQLERYEWPGNIRELENVIERGVLLCENGGFIELEHLFAMIGVDEKSDGIINENGKLKTLKKGEHNQFVEMFFDAKNNLFDIEEAILKEAVKRSNGNLSGAARQLGMSRPQLAYRLGKIEEGNQ</sequence>
<dbReference type="EMBL" id="CP005996">
    <property type="protein sequence ID" value="AGS40441.1"/>
    <property type="molecule type" value="Genomic_DNA"/>
</dbReference>
<dbReference type="PROSITE" id="PS00675">
    <property type="entry name" value="SIGMA54_INTERACT_1"/>
    <property type="match status" value="1"/>
</dbReference>
<dbReference type="Pfam" id="PF25601">
    <property type="entry name" value="AAA_lid_14"/>
    <property type="match status" value="1"/>
</dbReference>
<dbReference type="Gene3D" id="1.10.8.60">
    <property type="match status" value="1"/>
</dbReference>
<dbReference type="GO" id="GO:0005524">
    <property type="term" value="F:ATP binding"/>
    <property type="evidence" value="ECO:0007669"/>
    <property type="project" value="UniProtKB-KW"/>
</dbReference>
<keyword evidence="3" id="KW-0805">Transcription regulation</keyword>
<dbReference type="Proteomes" id="UP000015380">
    <property type="component" value="Chromosome"/>
</dbReference>
<dbReference type="InterPro" id="IPR010523">
    <property type="entry name" value="XylR_N"/>
</dbReference>
<dbReference type="KEGG" id="cza:CYCME_2127"/>
<dbReference type="InterPro" id="IPR024096">
    <property type="entry name" value="NO_sig/Golgi_transp_ligand-bd"/>
</dbReference>
<dbReference type="InterPro" id="IPR002078">
    <property type="entry name" value="Sigma_54_int"/>
</dbReference>
<dbReference type="GO" id="GO:0043565">
    <property type="term" value="F:sequence-specific DNA binding"/>
    <property type="evidence" value="ECO:0007669"/>
    <property type="project" value="InterPro"/>
</dbReference>
<dbReference type="InterPro" id="IPR027417">
    <property type="entry name" value="P-loop_NTPase"/>
</dbReference>
<keyword evidence="8" id="KW-1185">Reference proteome</keyword>
<dbReference type="Gene3D" id="3.40.50.300">
    <property type="entry name" value="P-loop containing nucleotide triphosphate hydrolases"/>
    <property type="match status" value="1"/>
</dbReference>
<dbReference type="PROSITE" id="PS00676">
    <property type="entry name" value="SIGMA54_INTERACT_2"/>
    <property type="match status" value="1"/>
</dbReference>
<dbReference type="InterPro" id="IPR004096">
    <property type="entry name" value="V4R"/>
</dbReference>
<dbReference type="eggNOG" id="COG1719">
    <property type="taxonomic scope" value="Bacteria"/>
</dbReference>
<name>S5T9N9_9GAMM</name>
<dbReference type="InterPro" id="IPR002197">
    <property type="entry name" value="HTH_Fis"/>
</dbReference>
<dbReference type="InterPro" id="IPR058031">
    <property type="entry name" value="AAA_lid_NorR"/>
</dbReference>
<dbReference type="CDD" id="cd00009">
    <property type="entry name" value="AAA"/>
    <property type="match status" value="1"/>
</dbReference>
<evidence type="ECO:0000256" key="5">
    <source>
        <dbReference type="ARBA" id="ARBA00023163"/>
    </source>
</evidence>
<feature type="domain" description="Sigma-54 factor interaction" evidence="6">
    <location>
        <begin position="234"/>
        <end position="463"/>
    </location>
</feature>
<dbReference type="Gene3D" id="1.10.10.60">
    <property type="entry name" value="Homeodomain-like"/>
    <property type="match status" value="1"/>
</dbReference>
<dbReference type="InterPro" id="IPR025662">
    <property type="entry name" value="Sigma_54_int_dom_ATP-bd_1"/>
</dbReference>
<dbReference type="SUPFAM" id="SSF111126">
    <property type="entry name" value="Ligand-binding domain in the NO signalling and Golgi transport"/>
    <property type="match status" value="1"/>
</dbReference>
<dbReference type="InterPro" id="IPR009057">
    <property type="entry name" value="Homeodomain-like_sf"/>
</dbReference>
<dbReference type="FunFam" id="3.40.50.300:FF:000006">
    <property type="entry name" value="DNA-binding transcriptional regulator NtrC"/>
    <property type="match status" value="1"/>
</dbReference>
<dbReference type="AlphaFoldDB" id="S5T9N9"/>
<dbReference type="PROSITE" id="PS50045">
    <property type="entry name" value="SIGMA54_INTERACT_4"/>
    <property type="match status" value="1"/>
</dbReference>
<dbReference type="Pfam" id="PF00158">
    <property type="entry name" value="Sigma54_activat"/>
    <property type="match status" value="1"/>
</dbReference>
<dbReference type="InterPro" id="IPR025943">
    <property type="entry name" value="Sigma_54_int_dom_ATP-bd_2"/>
</dbReference>
<dbReference type="eggNOG" id="COG3829">
    <property type="taxonomic scope" value="Bacteria"/>
</dbReference>
<keyword evidence="4" id="KW-0238">DNA-binding</keyword>
<dbReference type="PANTHER" id="PTHR32071">
    <property type="entry name" value="TRANSCRIPTIONAL REGULATORY PROTEIN"/>
    <property type="match status" value="1"/>
</dbReference>
<keyword evidence="5" id="KW-0804">Transcription</keyword>
<dbReference type="Pfam" id="PF02830">
    <property type="entry name" value="V4R"/>
    <property type="match status" value="1"/>
</dbReference>
<dbReference type="InterPro" id="IPR003593">
    <property type="entry name" value="AAA+_ATPase"/>
</dbReference>
<dbReference type="HOGENOM" id="CLU_000445_119_2_6"/>
<dbReference type="Pfam" id="PF02954">
    <property type="entry name" value="HTH_8"/>
    <property type="match status" value="1"/>
</dbReference>
<accession>S5T9N9</accession>
<dbReference type="Gene3D" id="3.30.1380.20">
    <property type="entry name" value="Trafficking protein particle complex subunit 3"/>
    <property type="match status" value="1"/>
</dbReference>
<dbReference type="SMART" id="SM00989">
    <property type="entry name" value="V4R"/>
    <property type="match status" value="1"/>
</dbReference>
<evidence type="ECO:0000256" key="2">
    <source>
        <dbReference type="ARBA" id="ARBA00022840"/>
    </source>
</evidence>
<evidence type="ECO:0000256" key="4">
    <source>
        <dbReference type="ARBA" id="ARBA00023125"/>
    </source>
</evidence>
<keyword evidence="1" id="KW-0547">Nucleotide-binding</keyword>
<dbReference type="PROSITE" id="PS00688">
    <property type="entry name" value="SIGMA54_INTERACT_3"/>
    <property type="match status" value="1"/>
</dbReference>
<dbReference type="PRINTS" id="PR01590">
    <property type="entry name" value="HTHFIS"/>
</dbReference>
<dbReference type="SMART" id="SM00382">
    <property type="entry name" value="AAA"/>
    <property type="match status" value="1"/>
</dbReference>
<reference evidence="8" key="2">
    <citation type="journal article" date="2016" name="Environ. Microbiol. Rep.">
        <title>Analysis of defence systems and a conjugative IncP-1 plasmid in the marine polyaromatic hydrocarbons-degrading bacterium Cycloclasticus sp. 78-ME.</title>
        <authorList>
            <person name="Yakimov M.M."/>
            <person name="Crisafi F."/>
            <person name="Messina E."/>
            <person name="Smedile F."/>
            <person name="Lopatina A."/>
            <person name="Denaro R."/>
            <person name="Pieper D.H."/>
            <person name="Golyshin P.N."/>
            <person name="Giuliano L."/>
        </authorList>
    </citation>
    <scope>NUCLEOTIDE SEQUENCE [LARGE SCALE GENOMIC DNA]</scope>
    <source>
        <strain evidence="8">78-ME</strain>
    </source>
</reference>
<dbReference type="Pfam" id="PF06505">
    <property type="entry name" value="XylR_N"/>
    <property type="match status" value="1"/>
</dbReference>